<keyword evidence="5" id="KW-1185">Reference proteome</keyword>
<dbReference type="Proteomes" id="UP001152797">
    <property type="component" value="Unassembled WGS sequence"/>
</dbReference>
<name>A0A9P1C0H4_9DINO</name>
<proteinExistence type="predicted"/>
<gene>
    <name evidence="3" type="ORF">C1SCF055_LOCUS9625</name>
</gene>
<comment type="caution">
    <text evidence="3">The sequence shown here is derived from an EMBL/GenBank/DDBJ whole genome shotgun (WGS) entry which is preliminary data.</text>
</comment>
<reference evidence="3" key="1">
    <citation type="submission" date="2022-10" db="EMBL/GenBank/DDBJ databases">
        <authorList>
            <person name="Chen Y."/>
            <person name="Dougan E. K."/>
            <person name="Chan C."/>
            <person name="Rhodes N."/>
            <person name="Thang M."/>
        </authorList>
    </citation>
    <scope>NUCLEOTIDE SEQUENCE</scope>
</reference>
<organism evidence="3">
    <name type="scientific">Cladocopium goreaui</name>
    <dbReference type="NCBI Taxonomy" id="2562237"/>
    <lineage>
        <taxon>Eukaryota</taxon>
        <taxon>Sar</taxon>
        <taxon>Alveolata</taxon>
        <taxon>Dinophyceae</taxon>
        <taxon>Suessiales</taxon>
        <taxon>Symbiodiniaceae</taxon>
        <taxon>Cladocopium</taxon>
    </lineage>
</organism>
<evidence type="ECO:0000313" key="4">
    <source>
        <dbReference type="EMBL" id="CAL4769192.1"/>
    </source>
</evidence>
<dbReference type="EMBL" id="CAMXCT010000668">
    <property type="protein sequence ID" value="CAI3981880.1"/>
    <property type="molecule type" value="Genomic_DNA"/>
</dbReference>
<accession>A0A9P1C0H4</accession>
<evidence type="ECO:0000313" key="5">
    <source>
        <dbReference type="Proteomes" id="UP001152797"/>
    </source>
</evidence>
<protein>
    <submittedName>
        <fullName evidence="4">EF-hand domain-containing protein</fullName>
    </submittedName>
</protein>
<sequence>MSFTRRQLRGVSDERDEVVAHDWKRLEQVRVLKRWLARTDAQASAPRYVAPNAHSENNAQIPTMKSRSTAAPGVWDVGVRASGITSMPIDQHRTSEQRGLLLLQQVREEKDCKERLLEECERFRLVIHETRQEALAEMQAQEREHHAEFKKFQEHSHQQKEVADHDNQRIRSEMQQQHTQHLGLKQQELDEQRTLQESVEAEMQQLRSELSSYKAQAATAANSASAAALSQRNQRILHKQQLDNLTEEHQAQLHALNQQHMQQLTVQQHMLDPERLSTFVDDLLDEISCLRQRTEDKPQAQQELLVPLSSPHLEVSSRRLAKMRQRLAERKEEDTGPSSRSRPGCLRMAPERSSDSPRTPSPERLTQRPLGSTGSTEVVRLPYTLEPITQEIS</sequence>
<dbReference type="EMBL" id="CAMXCT020000668">
    <property type="protein sequence ID" value="CAL1135255.1"/>
    <property type="molecule type" value="Genomic_DNA"/>
</dbReference>
<feature type="coiled-coil region" evidence="1">
    <location>
        <begin position="189"/>
        <end position="259"/>
    </location>
</feature>
<feature type="region of interest" description="Disordered" evidence="2">
    <location>
        <begin position="141"/>
        <end position="167"/>
    </location>
</feature>
<feature type="region of interest" description="Disordered" evidence="2">
    <location>
        <begin position="325"/>
        <end position="393"/>
    </location>
</feature>
<evidence type="ECO:0000313" key="3">
    <source>
        <dbReference type="EMBL" id="CAI3981880.1"/>
    </source>
</evidence>
<evidence type="ECO:0000256" key="1">
    <source>
        <dbReference type="SAM" id="Coils"/>
    </source>
</evidence>
<reference evidence="4 5" key="2">
    <citation type="submission" date="2024-05" db="EMBL/GenBank/DDBJ databases">
        <authorList>
            <person name="Chen Y."/>
            <person name="Shah S."/>
            <person name="Dougan E. K."/>
            <person name="Thang M."/>
            <person name="Chan C."/>
        </authorList>
    </citation>
    <scope>NUCLEOTIDE SEQUENCE [LARGE SCALE GENOMIC DNA]</scope>
</reference>
<keyword evidence="1" id="KW-0175">Coiled coil</keyword>
<feature type="coiled-coil region" evidence="1">
    <location>
        <begin position="103"/>
        <end position="133"/>
    </location>
</feature>
<dbReference type="AlphaFoldDB" id="A0A9P1C0H4"/>
<dbReference type="EMBL" id="CAMXCT030000668">
    <property type="protein sequence ID" value="CAL4769192.1"/>
    <property type="molecule type" value="Genomic_DNA"/>
</dbReference>
<evidence type="ECO:0000256" key="2">
    <source>
        <dbReference type="SAM" id="MobiDB-lite"/>
    </source>
</evidence>